<dbReference type="InterPro" id="IPR003961">
    <property type="entry name" value="FN3_dom"/>
</dbReference>
<sequence length="878" mass="96033">MATLITRFIFVLVLITVCGATQHNNTPNNTQLSPQHLVLNYNDDGDNGVLEGHNSSSSSVTHIRNTRQLQGNIPSPTSLQAIVQGSDTVLLRWKYEGPHLDTHILVKIYVNNDIFIKDQVVLPSENSVTITDLTPNTQYSITITTVKALPRGRQVTSVTTDPVTVTTQDLDLPPPTNLQITSRDLTSVSLQWQYNGPRLDLNFLVKIYESSDNFFIKDQVVRDTSVTVSDLTPNTHYTFIVTAVKALPRGRHLSSTPVTITTQQGGPPQPQPQPTQPPTTTTTTTTTPQPSLPGNQGSGVCSLITSPGVTYNILSCSIPTSHSPLSFARTNECVTGGGVAAVNTVIVADCWGIATLILRCESDGYWHQGSNNDQLSPPTQYLCQYQTINSPVCGKRPHYEKATQGLVLFGARPNWPWLVGLFIRETYSCVATLITPTYLLTAAHCIARSQDTTSTVDPRDIRVQHVGSDGTIQRQYVSSVWVVPDFTTRPHAMSDVGLVRLERTLTFSRSLYPACLSTTTTTTTTDQHTAATFSRTSNQYKWDLVIQKPDRRCSNLERDVCTEALTLQQHQFCAIDIDEAVFLKEGSSGGPYLVNAGNDANERGAEAAAGGLSRDWSAGRVIKTGTREELVAARQVLRQPGLELRVMEERERERVQCRKCRTILLHSNNNNNNNNTIHVIDAHGQQYQRNNNTDVSGGEEALFSQQDVCASIREHNCLYISEEYFPDFILHAVNESSWTKGKLHCPGCSCRVGSFNFVCGSRCVCGVCVLPQVHILNSKIDWMRLGEGLPRPVSYPNQCVSLKTHSMLLPVIDDDDGGGGNTATTGNIATASITTNTNATANTTTTTNIPVIGAEEGRNANTANNTVNPPSLLLGEKA</sequence>
<dbReference type="InterPro" id="IPR043504">
    <property type="entry name" value="Peptidase_S1_PA_chymotrypsin"/>
</dbReference>
<dbReference type="SMART" id="SM00060">
    <property type="entry name" value="FN3"/>
    <property type="match status" value="2"/>
</dbReference>
<evidence type="ECO:0000313" key="6">
    <source>
        <dbReference type="Proteomes" id="UP001286313"/>
    </source>
</evidence>
<dbReference type="Gene3D" id="2.40.10.10">
    <property type="entry name" value="Trypsin-like serine proteases"/>
    <property type="match status" value="1"/>
</dbReference>
<dbReference type="Pfam" id="PF00041">
    <property type="entry name" value="fn3"/>
    <property type="match status" value="2"/>
</dbReference>
<dbReference type="SMART" id="SM00020">
    <property type="entry name" value="Tryp_SPc"/>
    <property type="match status" value="1"/>
</dbReference>
<dbReference type="Proteomes" id="UP001286313">
    <property type="component" value="Unassembled WGS sequence"/>
</dbReference>
<dbReference type="GO" id="GO:0031624">
    <property type="term" value="F:ubiquitin conjugating enzyme binding"/>
    <property type="evidence" value="ECO:0007669"/>
    <property type="project" value="TreeGrafter"/>
</dbReference>
<dbReference type="Gene3D" id="2.60.40.10">
    <property type="entry name" value="Immunoglobulins"/>
    <property type="match status" value="2"/>
</dbReference>
<dbReference type="GO" id="GO:0061630">
    <property type="term" value="F:ubiquitin protein ligase activity"/>
    <property type="evidence" value="ECO:0007669"/>
    <property type="project" value="InterPro"/>
</dbReference>
<evidence type="ECO:0000313" key="5">
    <source>
        <dbReference type="EMBL" id="KAK3850166.1"/>
    </source>
</evidence>
<dbReference type="InterPro" id="IPR009003">
    <property type="entry name" value="Peptidase_S1_PA"/>
</dbReference>
<evidence type="ECO:0000259" key="3">
    <source>
        <dbReference type="PROSITE" id="PS50240"/>
    </source>
</evidence>
<evidence type="ECO:0000256" key="1">
    <source>
        <dbReference type="SAM" id="MobiDB-lite"/>
    </source>
</evidence>
<dbReference type="EMBL" id="JAWQEG010008509">
    <property type="protein sequence ID" value="KAK3850166.1"/>
    <property type="molecule type" value="Genomic_DNA"/>
</dbReference>
<feature type="compositionally biased region" description="Pro residues" evidence="1">
    <location>
        <begin position="267"/>
        <end position="277"/>
    </location>
</feature>
<comment type="caution">
    <text evidence="5">The sequence shown here is derived from an EMBL/GenBank/DDBJ whole genome shotgun (WGS) entry which is preliminary data.</text>
</comment>
<keyword evidence="2" id="KW-0732">Signal</keyword>
<evidence type="ECO:0000256" key="2">
    <source>
        <dbReference type="SAM" id="SignalP"/>
    </source>
</evidence>
<organism evidence="5 6">
    <name type="scientific">Petrolisthes cinctipes</name>
    <name type="common">Flat porcelain crab</name>
    <dbReference type="NCBI Taxonomy" id="88211"/>
    <lineage>
        <taxon>Eukaryota</taxon>
        <taxon>Metazoa</taxon>
        <taxon>Ecdysozoa</taxon>
        <taxon>Arthropoda</taxon>
        <taxon>Crustacea</taxon>
        <taxon>Multicrustacea</taxon>
        <taxon>Malacostraca</taxon>
        <taxon>Eumalacostraca</taxon>
        <taxon>Eucarida</taxon>
        <taxon>Decapoda</taxon>
        <taxon>Pleocyemata</taxon>
        <taxon>Anomura</taxon>
        <taxon>Galatheoidea</taxon>
        <taxon>Porcellanidae</taxon>
        <taxon>Petrolisthes</taxon>
    </lineage>
</organism>
<feature type="signal peptide" evidence="2">
    <location>
        <begin position="1"/>
        <end position="20"/>
    </location>
</feature>
<protein>
    <submittedName>
        <fullName evidence="5">Uncharacterized protein</fullName>
    </submittedName>
</protein>
<dbReference type="AlphaFoldDB" id="A0AAE1EI72"/>
<dbReference type="PROSITE" id="PS50853">
    <property type="entry name" value="FN3"/>
    <property type="match status" value="2"/>
</dbReference>
<proteinExistence type="predicted"/>
<dbReference type="InterPro" id="IPR018114">
    <property type="entry name" value="TRYPSIN_HIS"/>
</dbReference>
<feature type="region of interest" description="Disordered" evidence="1">
    <location>
        <begin position="256"/>
        <end position="296"/>
    </location>
</feature>
<name>A0AAE1EI72_PETCI</name>
<dbReference type="InterPro" id="IPR036116">
    <property type="entry name" value="FN3_sf"/>
</dbReference>
<dbReference type="InterPro" id="IPR033263">
    <property type="entry name" value="RNF180"/>
</dbReference>
<dbReference type="CDD" id="cd00063">
    <property type="entry name" value="FN3"/>
    <property type="match status" value="2"/>
</dbReference>
<dbReference type="InterPro" id="IPR001254">
    <property type="entry name" value="Trypsin_dom"/>
</dbReference>
<feature type="compositionally biased region" description="Low complexity" evidence="1">
    <location>
        <begin position="278"/>
        <end position="289"/>
    </location>
</feature>
<evidence type="ECO:0000259" key="4">
    <source>
        <dbReference type="PROSITE" id="PS50853"/>
    </source>
</evidence>
<dbReference type="GO" id="GO:0005789">
    <property type="term" value="C:endoplasmic reticulum membrane"/>
    <property type="evidence" value="ECO:0007669"/>
    <property type="project" value="TreeGrafter"/>
</dbReference>
<dbReference type="GO" id="GO:0006508">
    <property type="term" value="P:proteolysis"/>
    <property type="evidence" value="ECO:0007669"/>
    <property type="project" value="InterPro"/>
</dbReference>
<dbReference type="SUPFAM" id="SSF49265">
    <property type="entry name" value="Fibronectin type III"/>
    <property type="match status" value="1"/>
</dbReference>
<reference evidence="5" key="1">
    <citation type="submission" date="2023-10" db="EMBL/GenBank/DDBJ databases">
        <title>Genome assemblies of two species of porcelain crab, Petrolisthes cinctipes and Petrolisthes manimaculis (Anomura: Porcellanidae).</title>
        <authorList>
            <person name="Angst P."/>
        </authorList>
    </citation>
    <scope>NUCLEOTIDE SEQUENCE</scope>
    <source>
        <strain evidence="5">PB745_01</strain>
        <tissue evidence="5">Gill</tissue>
    </source>
</reference>
<dbReference type="Pfam" id="PF00089">
    <property type="entry name" value="Trypsin"/>
    <property type="match status" value="1"/>
</dbReference>
<dbReference type="SUPFAM" id="SSF50494">
    <property type="entry name" value="Trypsin-like serine proteases"/>
    <property type="match status" value="1"/>
</dbReference>
<feature type="domain" description="Peptidase S1" evidence="3">
    <location>
        <begin position="407"/>
        <end position="734"/>
    </location>
</feature>
<feature type="domain" description="Fibronectin type-III" evidence="4">
    <location>
        <begin position="174"/>
        <end position="265"/>
    </location>
</feature>
<dbReference type="GO" id="GO:0042415">
    <property type="term" value="P:norepinephrine metabolic process"/>
    <property type="evidence" value="ECO:0007669"/>
    <property type="project" value="TreeGrafter"/>
</dbReference>
<dbReference type="PROSITE" id="PS00134">
    <property type="entry name" value="TRYPSIN_HIS"/>
    <property type="match status" value="1"/>
</dbReference>
<dbReference type="InterPro" id="IPR013783">
    <property type="entry name" value="Ig-like_fold"/>
</dbReference>
<gene>
    <name evidence="5" type="ORF">Pcinc_043109</name>
</gene>
<dbReference type="GO" id="GO:0042428">
    <property type="term" value="P:serotonin metabolic process"/>
    <property type="evidence" value="ECO:0007669"/>
    <property type="project" value="TreeGrafter"/>
</dbReference>
<dbReference type="GO" id="GO:0000209">
    <property type="term" value="P:protein polyubiquitination"/>
    <property type="evidence" value="ECO:0007669"/>
    <property type="project" value="InterPro"/>
</dbReference>
<dbReference type="GO" id="GO:0004252">
    <property type="term" value="F:serine-type endopeptidase activity"/>
    <property type="evidence" value="ECO:0007669"/>
    <property type="project" value="InterPro"/>
</dbReference>
<dbReference type="GO" id="GO:0032436">
    <property type="term" value="P:positive regulation of proteasomal ubiquitin-dependent protein catabolic process"/>
    <property type="evidence" value="ECO:0007669"/>
    <property type="project" value="TreeGrafter"/>
</dbReference>
<dbReference type="PANTHER" id="PTHR46717">
    <property type="entry name" value="E3 UBIQUITIN-PROTEIN LIGASE RNF180"/>
    <property type="match status" value="1"/>
</dbReference>
<accession>A0AAE1EI72</accession>
<feature type="chain" id="PRO_5042200121" evidence="2">
    <location>
        <begin position="21"/>
        <end position="878"/>
    </location>
</feature>
<keyword evidence="6" id="KW-1185">Reference proteome</keyword>
<dbReference type="PROSITE" id="PS50240">
    <property type="entry name" value="TRYPSIN_DOM"/>
    <property type="match status" value="1"/>
</dbReference>
<feature type="domain" description="Fibronectin type-III" evidence="4">
    <location>
        <begin position="75"/>
        <end position="170"/>
    </location>
</feature>
<feature type="compositionally biased region" description="Low complexity" evidence="1">
    <location>
        <begin position="256"/>
        <end position="266"/>
    </location>
</feature>
<dbReference type="PANTHER" id="PTHR46717:SF1">
    <property type="entry name" value="E3 UBIQUITIN-PROTEIN LIGASE RNF180"/>
    <property type="match status" value="1"/>
</dbReference>